<name>A0A9X7Z709_9BACL</name>
<evidence type="ECO:0000313" key="1">
    <source>
        <dbReference type="EMBL" id="QSO48529.1"/>
    </source>
</evidence>
<accession>A0A9X7Z709</accession>
<protein>
    <recommendedName>
        <fullName evidence="3">Holin</fullName>
    </recommendedName>
</protein>
<dbReference type="AlphaFoldDB" id="A0A9X7Z709"/>
<evidence type="ECO:0008006" key="3">
    <source>
        <dbReference type="Google" id="ProtNLM"/>
    </source>
</evidence>
<keyword evidence="2" id="KW-1185">Reference proteome</keyword>
<evidence type="ECO:0000313" key="2">
    <source>
        <dbReference type="Proteomes" id="UP000663505"/>
    </source>
</evidence>
<dbReference type="Proteomes" id="UP000663505">
    <property type="component" value="Chromosome"/>
</dbReference>
<dbReference type="KEGG" id="afx:JZ786_05955"/>
<dbReference type="RefSeq" id="WP_206657864.1">
    <property type="nucleotide sequence ID" value="NZ_CP071182.1"/>
</dbReference>
<gene>
    <name evidence="1" type="ORF">JZ786_05955</name>
</gene>
<reference evidence="1 2" key="1">
    <citation type="submission" date="2021-02" db="EMBL/GenBank/DDBJ databases">
        <title>Alicyclobacillus curvatus sp. nov. and Alicyclobacillus mengziensis sp. nov., two acidophilic bacteria isolated from acid mine drainage.</title>
        <authorList>
            <person name="Huang Y."/>
        </authorList>
    </citation>
    <scope>NUCLEOTIDE SEQUENCE [LARGE SCALE GENOMIC DNA]</scope>
    <source>
        <strain evidence="1 2">S30H14</strain>
    </source>
</reference>
<sequence>MVIAVQNRNLTTLLIALLGAVKLILQAFGVDVITSQQVDSIANGIAALITVAGVIMTHLNHLTKNPLAHPSNGGDSQGIHH</sequence>
<organism evidence="1 2">
    <name type="scientific">Alicyclobacillus mengziensis</name>
    <dbReference type="NCBI Taxonomy" id="2931921"/>
    <lineage>
        <taxon>Bacteria</taxon>
        <taxon>Bacillati</taxon>
        <taxon>Bacillota</taxon>
        <taxon>Bacilli</taxon>
        <taxon>Bacillales</taxon>
        <taxon>Alicyclobacillaceae</taxon>
        <taxon>Alicyclobacillus</taxon>
    </lineage>
</organism>
<dbReference type="EMBL" id="CP071182">
    <property type="protein sequence ID" value="QSO48529.1"/>
    <property type="molecule type" value="Genomic_DNA"/>
</dbReference>
<proteinExistence type="predicted"/>